<dbReference type="GO" id="GO:0005576">
    <property type="term" value="C:extracellular region"/>
    <property type="evidence" value="ECO:0007669"/>
    <property type="project" value="UniProtKB-SubCell"/>
</dbReference>
<dbReference type="InterPro" id="IPR001759">
    <property type="entry name" value="PTX_dom"/>
</dbReference>
<feature type="domain" description="Pentraxin (PTX)" evidence="6">
    <location>
        <begin position="18"/>
        <end position="63"/>
    </location>
</feature>
<reference evidence="7" key="2">
    <citation type="submission" date="2025-09" db="UniProtKB">
        <authorList>
            <consortium name="Ensembl"/>
        </authorList>
    </citation>
    <scope>IDENTIFICATION</scope>
</reference>
<evidence type="ECO:0000313" key="7">
    <source>
        <dbReference type="Ensembl" id="ENSOKIP00005034622.1"/>
    </source>
</evidence>
<proteinExistence type="predicted"/>
<dbReference type="Pfam" id="PF00354">
    <property type="entry name" value="Pentaxin"/>
    <property type="match status" value="1"/>
</dbReference>
<dbReference type="Ensembl" id="ENSOKIT00005036530.1">
    <property type="protein sequence ID" value="ENSOKIP00005034622.1"/>
    <property type="gene ID" value="ENSOKIG00005014798.1"/>
</dbReference>
<evidence type="ECO:0000256" key="5">
    <source>
        <dbReference type="ARBA" id="ARBA00023157"/>
    </source>
</evidence>
<protein>
    <recommendedName>
        <fullName evidence="6">Pentraxin (PTX) domain-containing protein</fullName>
    </recommendedName>
</protein>
<comment type="cofactor">
    <cofactor evidence="1">
        <name>Ca(2+)</name>
        <dbReference type="ChEBI" id="CHEBI:29108"/>
    </cofactor>
</comment>
<evidence type="ECO:0000259" key="6">
    <source>
        <dbReference type="Pfam" id="PF00354"/>
    </source>
</evidence>
<keyword evidence="4" id="KW-0732">Signal</keyword>
<reference evidence="7" key="1">
    <citation type="submission" date="2025-08" db="UniProtKB">
        <authorList>
            <consortium name="Ensembl"/>
        </authorList>
    </citation>
    <scope>IDENTIFICATION</scope>
</reference>
<dbReference type="PANTHER" id="PTHR45869:SF7">
    <property type="entry name" value="C-REACTIVE PROTEIN"/>
    <property type="match status" value="1"/>
</dbReference>
<evidence type="ECO:0000256" key="4">
    <source>
        <dbReference type="ARBA" id="ARBA00022729"/>
    </source>
</evidence>
<keyword evidence="5" id="KW-1015">Disulfide bond</keyword>
<organism evidence="7 8">
    <name type="scientific">Oncorhynchus kisutch</name>
    <name type="common">Coho salmon</name>
    <name type="synonym">Salmo kisutch</name>
    <dbReference type="NCBI Taxonomy" id="8019"/>
    <lineage>
        <taxon>Eukaryota</taxon>
        <taxon>Metazoa</taxon>
        <taxon>Chordata</taxon>
        <taxon>Craniata</taxon>
        <taxon>Vertebrata</taxon>
        <taxon>Euteleostomi</taxon>
        <taxon>Actinopterygii</taxon>
        <taxon>Neopterygii</taxon>
        <taxon>Teleostei</taxon>
        <taxon>Protacanthopterygii</taxon>
        <taxon>Salmoniformes</taxon>
        <taxon>Salmonidae</taxon>
        <taxon>Salmoninae</taxon>
        <taxon>Oncorhynchus</taxon>
    </lineage>
</organism>
<dbReference type="AlphaFoldDB" id="A0A8C7FWS8"/>
<dbReference type="PANTHER" id="PTHR45869">
    <property type="entry name" value="C-REACTIVE PROTEIN-RELATED"/>
    <property type="match status" value="1"/>
</dbReference>
<dbReference type="InterPro" id="IPR051005">
    <property type="entry name" value="Pentraxin_domain"/>
</dbReference>
<comment type="subcellular location">
    <subcellularLocation>
        <location evidence="2">Secreted</location>
    </subcellularLocation>
</comment>
<evidence type="ECO:0000256" key="3">
    <source>
        <dbReference type="ARBA" id="ARBA00022525"/>
    </source>
</evidence>
<evidence type="ECO:0000256" key="2">
    <source>
        <dbReference type="ARBA" id="ARBA00004613"/>
    </source>
</evidence>
<dbReference type="Proteomes" id="UP000694557">
    <property type="component" value="Unassembled WGS sequence"/>
</dbReference>
<dbReference type="GeneTree" id="ENSGT00990000211432"/>
<evidence type="ECO:0000313" key="8">
    <source>
        <dbReference type="Proteomes" id="UP000694557"/>
    </source>
</evidence>
<name>A0A8C7FWS8_ONCKI</name>
<keyword evidence="8" id="KW-1185">Reference proteome</keyword>
<keyword evidence="3" id="KW-0964">Secreted</keyword>
<evidence type="ECO:0000256" key="1">
    <source>
        <dbReference type="ARBA" id="ARBA00001913"/>
    </source>
</evidence>
<sequence length="96" mass="10663">MISCCNQFHTLSNFSGTVFSFLLESDTFHVKLSAKIQTPISAMTVCLRFFSEVGRGQSIVSLGNSFTPGNILNWKALEYITEGNVFKEKSDFNNVA</sequence>
<accession>A0A8C7FWS8</accession>